<dbReference type="AlphaFoldDB" id="A0AAN6M2Q2"/>
<organism evidence="2 3">
    <name type="scientific">Pseudopithomyces chartarum</name>
    <dbReference type="NCBI Taxonomy" id="1892770"/>
    <lineage>
        <taxon>Eukaryota</taxon>
        <taxon>Fungi</taxon>
        <taxon>Dikarya</taxon>
        <taxon>Ascomycota</taxon>
        <taxon>Pezizomycotina</taxon>
        <taxon>Dothideomycetes</taxon>
        <taxon>Pleosporomycetidae</taxon>
        <taxon>Pleosporales</taxon>
        <taxon>Massarineae</taxon>
        <taxon>Didymosphaeriaceae</taxon>
        <taxon>Pseudopithomyces</taxon>
    </lineage>
</organism>
<gene>
    <name evidence="2" type="ORF">GRF29_28g1060356</name>
</gene>
<accession>A0AAN6M2Q2</accession>
<name>A0AAN6M2Q2_9PLEO</name>
<dbReference type="EMBL" id="WVTA01000004">
    <property type="protein sequence ID" value="KAK3213792.1"/>
    <property type="molecule type" value="Genomic_DNA"/>
</dbReference>
<evidence type="ECO:0000256" key="1">
    <source>
        <dbReference type="SAM" id="MobiDB-lite"/>
    </source>
</evidence>
<proteinExistence type="predicted"/>
<sequence length="255" mass="27589">MSFLRSSTLRTVTIARSATYVRWQPTFQRRTYASAHGHGQAKKSNLPWFVSSVAGTGAALYLVLNQDLSHGSHGDVNHDEEPEKLANQPEQVQEDKPAADKPDLEPKADNKKAGGAKVQRDDKRSEQDAPSDVSEEDLEKTSISGRKSDIQEGLAKQKGEPSVHEPADDKSSAAPDEADKAHSRKPPGDFTETSGKQQGLSNDDAKHSSAIHDEPEKSKKGEGVAETAKLKGTVSTDRPGAESEQRGQAKQDKSE</sequence>
<feature type="compositionally biased region" description="Basic and acidic residues" evidence="1">
    <location>
        <begin position="239"/>
        <end position="255"/>
    </location>
</feature>
<reference evidence="2 3" key="1">
    <citation type="submission" date="2021-02" db="EMBL/GenBank/DDBJ databases">
        <title>Genome assembly of Pseudopithomyces chartarum.</title>
        <authorList>
            <person name="Jauregui R."/>
            <person name="Singh J."/>
            <person name="Voisey C."/>
        </authorList>
    </citation>
    <scope>NUCLEOTIDE SEQUENCE [LARGE SCALE GENOMIC DNA]</scope>
    <source>
        <strain evidence="2 3">AGR01</strain>
    </source>
</reference>
<feature type="compositionally biased region" description="Basic and acidic residues" evidence="1">
    <location>
        <begin position="72"/>
        <end position="84"/>
    </location>
</feature>
<feature type="compositionally biased region" description="Polar residues" evidence="1">
    <location>
        <begin position="191"/>
        <end position="201"/>
    </location>
</feature>
<protein>
    <submittedName>
        <fullName evidence="2">Uncharacterized protein</fullName>
    </submittedName>
</protein>
<evidence type="ECO:0000313" key="2">
    <source>
        <dbReference type="EMBL" id="KAK3213792.1"/>
    </source>
</evidence>
<comment type="caution">
    <text evidence="2">The sequence shown here is derived from an EMBL/GenBank/DDBJ whole genome shotgun (WGS) entry which is preliminary data.</text>
</comment>
<feature type="compositionally biased region" description="Basic and acidic residues" evidence="1">
    <location>
        <begin position="146"/>
        <end position="181"/>
    </location>
</feature>
<dbReference type="Proteomes" id="UP001280581">
    <property type="component" value="Unassembled WGS sequence"/>
</dbReference>
<feature type="compositionally biased region" description="Basic and acidic residues" evidence="1">
    <location>
        <begin position="203"/>
        <end position="223"/>
    </location>
</feature>
<feature type="compositionally biased region" description="Basic and acidic residues" evidence="1">
    <location>
        <begin position="93"/>
        <end position="127"/>
    </location>
</feature>
<evidence type="ECO:0000313" key="3">
    <source>
        <dbReference type="Proteomes" id="UP001280581"/>
    </source>
</evidence>
<keyword evidence="3" id="KW-1185">Reference proteome</keyword>
<feature type="region of interest" description="Disordered" evidence="1">
    <location>
        <begin position="72"/>
        <end position="255"/>
    </location>
</feature>